<name>A0A9P4NWG4_9PEZI</name>
<gene>
    <name evidence="1" type="ORF">EJ08DRAFT_695573</name>
</gene>
<comment type="caution">
    <text evidence="1">The sequence shown here is derived from an EMBL/GenBank/DDBJ whole genome shotgun (WGS) entry which is preliminary data.</text>
</comment>
<accession>A0A9P4NWG4</accession>
<evidence type="ECO:0000313" key="1">
    <source>
        <dbReference type="EMBL" id="KAF2432464.1"/>
    </source>
</evidence>
<dbReference type="SUPFAM" id="SSF53448">
    <property type="entry name" value="Nucleotide-diphospho-sugar transferases"/>
    <property type="match status" value="1"/>
</dbReference>
<keyword evidence="2" id="KW-1185">Reference proteome</keyword>
<dbReference type="Proteomes" id="UP000800235">
    <property type="component" value="Unassembled WGS sequence"/>
</dbReference>
<dbReference type="AlphaFoldDB" id="A0A9P4NWG4"/>
<dbReference type="Gene3D" id="3.90.550.10">
    <property type="entry name" value="Spore Coat Polysaccharide Biosynthesis Protein SpsA, Chain A"/>
    <property type="match status" value="1"/>
</dbReference>
<dbReference type="PANTHER" id="PTHR11183">
    <property type="entry name" value="GLYCOGENIN SUBFAMILY MEMBER"/>
    <property type="match status" value="1"/>
</dbReference>
<dbReference type="OrthoDB" id="2014201at2759"/>
<organism evidence="1 2">
    <name type="scientific">Tothia fuscella</name>
    <dbReference type="NCBI Taxonomy" id="1048955"/>
    <lineage>
        <taxon>Eukaryota</taxon>
        <taxon>Fungi</taxon>
        <taxon>Dikarya</taxon>
        <taxon>Ascomycota</taxon>
        <taxon>Pezizomycotina</taxon>
        <taxon>Dothideomycetes</taxon>
        <taxon>Pleosporomycetidae</taxon>
        <taxon>Venturiales</taxon>
        <taxon>Cylindrosympodiaceae</taxon>
        <taxon>Tothia</taxon>
    </lineage>
</organism>
<dbReference type="InterPro" id="IPR050587">
    <property type="entry name" value="GNT1/Glycosyltrans_8"/>
</dbReference>
<dbReference type="EMBL" id="MU007026">
    <property type="protein sequence ID" value="KAF2432464.1"/>
    <property type="molecule type" value="Genomic_DNA"/>
</dbReference>
<reference evidence="1" key="1">
    <citation type="journal article" date="2020" name="Stud. Mycol.">
        <title>101 Dothideomycetes genomes: a test case for predicting lifestyles and emergence of pathogens.</title>
        <authorList>
            <person name="Haridas S."/>
            <person name="Albert R."/>
            <person name="Binder M."/>
            <person name="Bloem J."/>
            <person name="Labutti K."/>
            <person name="Salamov A."/>
            <person name="Andreopoulos B."/>
            <person name="Baker S."/>
            <person name="Barry K."/>
            <person name="Bills G."/>
            <person name="Bluhm B."/>
            <person name="Cannon C."/>
            <person name="Castanera R."/>
            <person name="Culley D."/>
            <person name="Daum C."/>
            <person name="Ezra D."/>
            <person name="Gonzalez J."/>
            <person name="Henrissat B."/>
            <person name="Kuo A."/>
            <person name="Liang C."/>
            <person name="Lipzen A."/>
            <person name="Lutzoni F."/>
            <person name="Magnuson J."/>
            <person name="Mondo S."/>
            <person name="Nolan M."/>
            <person name="Ohm R."/>
            <person name="Pangilinan J."/>
            <person name="Park H.-J."/>
            <person name="Ramirez L."/>
            <person name="Alfaro M."/>
            <person name="Sun H."/>
            <person name="Tritt A."/>
            <person name="Yoshinaga Y."/>
            <person name="Zwiers L.-H."/>
            <person name="Turgeon B."/>
            <person name="Goodwin S."/>
            <person name="Spatafora J."/>
            <person name="Crous P."/>
            <person name="Grigoriev I."/>
        </authorList>
    </citation>
    <scope>NUCLEOTIDE SEQUENCE</scope>
    <source>
        <strain evidence="1">CBS 130266</strain>
    </source>
</reference>
<dbReference type="InterPro" id="IPR029044">
    <property type="entry name" value="Nucleotide-diphossugar_trans"/>
</dbReference>
<protein>
    <submittedName>
        <fullName evidence="1">Uncharacterized protein</fullName>
    </submittedName>
</protein>
<proteinExistence type="predicted"/>
<sequence>MAPQTTKQFLASYRRARKECYTFYNQTTNARCNSNFATIKKVASIRLPLFHTFLNRPPHLAACERCAYVSFLSTPHAKNTTTNDQYFTALRLLNYQLLHTSRTKTHLSIPFVVLVAPNVASSKRKTLEAEGAKVVAVAELKPETNWIWAPSRKPGQERSLEKLMKLKAWELDPITLDSSRTLLPFEVDDPNQPEIYAQPPPSYLFVSVPDTRAAQWSSYARDEDTLFTSGFFFIQPSSYLYVYYTLILNKEHSFHSALMEQGFLNHVHRKGRSMPWKEFGGGTCWNTNMPEWGDRKRCVSLQGPFWREEGGKRVDKRLVKMWRDERDRMEVFWEKRQKKAVGS</sequence>
<evidence type="ECO:0000313" key="2">
    <source>
        <dbReference type="Proteomes" id="UP000800235"/>
    </source>
</evidence>